<evidence type="ECO:0000313" key="2">
    <source>
        <dbReference type="Proteomes" id="UP001637994"/>
    </source>
</evidence>
<evidence type="ECO:0000313" key="1">
    <source>
        <dbReference type="EMBL" id="MFO3666179.1"/>
    </source>
</evidence>
<sequence>MNKFFKTFYITLLLIVLILPSNLSGDREDDIIEVYSIDKLI</sequence>
<gene>
    <name evidence="1" type="ORF">ACCQ42_00060</name>
</gene>
<dbReference type="RefSeq" id="WP_265212206.1">
    <property type="nucleotide sequence ID" value="NZ_JBGMEF010000001.1"/>
</dbReference>
<protein>
    <submittedName>
        <fullName evidence="1">Uncharacterized protein</fullName>
    </submittedName>
</protein>
<dbReference type="EMBL" id="JBGMEF010000001">
    <property type="protein sequence ID" value="MFO3666179.1"/>
    <property type="molecule type" value="Genomic_DNA"/>
</dbReference>
<organism evidence="1 2">
    <name type="scientific">Anaerococcus kampingae</name>
    <dbReference type="NCBI Taxonomy" id="3115614"/>
    <lineage>
        <taxon>Bacteria</taxon>
        <taxon>Bacillati</taxon>
        <taxon>Bacillota</taxon>
        <taxon>Tissierellia</taxon>
        <taxon>Tissierellales</taxon>
        <taxon>Peptoniphilaceae</taxon>
        <taxon>Anaerococcus</taxon>
    </lineage>
</organism>
<reference evidence="1 2" key="1">
    <citation type="journal article" date="2025" name="Anaerobe">
        <title>Description of Anaerococcus kampingiae sp. nov., Anaerococcus groningensis sp. nov., Anaerococcus martiniensis sp. nov., and Anaerococcus cruorum sp. nov., isolated from human clinical specimens.</title>
        <authorList>
            <person name="Boiten K.E."/>
            <person name="Meijer J."/>
            <person name="van Wezel E.M."/>
            <person name="Veloo A.C.M."/>
        </authorList>
    </citation>
    <scope>NUCLEOTIDE SEQUENCE [LARGE SCALE GENOMIC DNA]</scope>
    <source>
        <strain evidence="1 2">ENR0874</strain>
    </source>
</reference>
<keyword evidence="2" id="KW-1185">Reference proteome</keyword>
<accession>A0ABW9MA84</accession>
<name>A0ABW9MA84_9FIRM</name>
<comment type="caution">
    <text evidence="1">The sequence shown here is derived from an EMBL/GenBank/DDBJ whole genome shotgun (WGS) entry which is preliminary data.</text>
</comment>
<proteinExistence type="predicted"/>
<dbReference type="Proteomes" id="UP001637994">
    <property type="component" value="Unassembled WGS sequence"/>
</dbReference>